<dbReference type="AlphaFoldDB" id="A0A1M4VYL0"/>
<dbReference type="NCBIfam" id="TIGR00079">
    <property type="entry name" value="pept_deformyl"/>
    <property type="match status" value="1"/>
</dbReference>
<keyword evidence="3 6" id="KW-0378">Hydrolase</keyword>
<organism evidence="7 8">
    <name type="scientific">Atopostipes suicloacalis DSM 15692</name>
    <dbReference type="NCBI Taxonomy" id="1121025"/>
    <lineage>
        <taxon>Bacteria</taxon>
        <taxon>Bacillati</taxon>
        <taxon>Bacillota</taxon>
        <taxon>Bacilli</taxon>
        <taxon>Lactobacillales</taxon>
        <taxon>Carnobacteriaceae</taxon>
        <taxon>Atopostipes</taxon>
    </lineage>
</organism>
<dbReference type="SUPFAM" id="SSF56420">
    <property type="entry name" value="Peptide deformylase"/>
    <property type="match status" value="1"/>
</dbReference>
<comment type="function">
    <text evidence="6">Removes the formyl group from the N-terminal Met of newly synthesized proteins. Requires at least a dipeptide for an efficient rate of reaction. N-terminal L-methionine is a prerequisite for activity but the enzyme has broad specificity at other positions.</text>
</comment>
<dbReference type="Pfam" id="PF01327">
    <property type="entry name" value="Pep_deformylase"/>
    <property type="match status" value="1"/>
</dbReference>
<dbReference type="Proteomes" id="UP000184128">
    <property type="component" value="Unassembled WGS sequence"/>
</dbReference>
<dbReference type="InterPro" id="IPR023635">
    <property type="entry name" value="Peptide_deformylase"/>
</dbReference>
<dbReference type="PANTHER" id="PTHR10458">
    <property type="entry name" value="PEPTIDE DEFORMYLASE"/>
    <property type="match status" value="1"/>
</dbReference>
<keyword evidence="5 6" id="KW-0408">Iron</keyword>
<feature type="binding site" evidence="6">
    <location>
        <position position="159"/>
    </location>
    <ligand>
        <name>Fe cation</name>
        <dbReference type="ChEBI" id="CHEBI:24875"/>
    </ligand>
</feature>
<dbReference type="InterPro" id="IPR036821">
    <property type="entry name" value="Peptide_deformylase_sf"/>
</dbReference>
<dbReference type="EMBL" id="FQUF01000013">
    <property type="protein sequence ID" value="SHE73990.1"/>
    <property type="molecule type" value="Genomic_DNA"/>
</dbReference>
<keyword evidence="2 6" id="KW-0479">Metal-binding</keyword>
<evidence type="ECO:0000256" key="6">
    <source>
        <dbReference type="HAMAP-Rule" id="MF_00163"/>
    </source>
</evidence>
<reference evidence="8" key="1">
    <citation type="submission" date="2016-11" db="EMBL/GenBank/DDBJ databases">
        <authorList>
            <person name="Varghese N."/>
            <person name="Submissions S."/>
        </authorList>
    </citation>
    <scope>NUCLEOTIDE SEQUENCE [LARGE SCALE GENOMIC DNA]</scope>
    <source>
        <strain evidence="8">DSM 15692</strain>
    </source>
</reference>
<feature type="active site" evidence="6">
    <location>
        <position position="156"/>
    </location>
</feature>
<dbReference type="GO" id="GO:0006412">
    <property type="term" value="P:translation"/>
    <property type="evidence" value="ECO:0007669"/>
    <property type="project" value="UniProtKB-UniRule"/>
</dbReference>
<dbReference type="EC" id="3.5.1.88" evidence="6"/>
<name>A0A1M4VYL0_9LACT</name>
<gene>
    <name evidence="6" type="primary">def</name>
    <name evidence="7" type="ORF">SAMN02745249_01047</name>
</gene>
<dbReference type="PANTHER" id="PTHR10458:SF8">
    <property type="entry name" value="PEPTIDE DEFORMYLASE 2"/>
    <property type="match status" value="1"/>
</dbReference>
<keyword evidence="8" id="KW-1185">Reference proteome</keyword>
<sequence>MITMDDIIRDEHPTLRTVAEEVSFPLDDQFKNLASDMIEFLKNSQDEEIAEKYDLRAGVGIAAPQLNISKKILAVHIPAELEGSEPLSLVMINPKIMSHSVQRTALQDGEGCLSVDELYEGFVPRNKRITVQYYDLDGQKVKKRFKGYPAIVIQHEIDHLNGILFYDHINEQDPFMIPEDMDIFEEDE</sequence>
<dbReference type="Gene3D" id="3.90.45.10">
    <property type="entry name" value="Peptide deformylase"/>
    <property type="match status" value="1"/>
</dbReference>
<proteinExistence type="inferred from homology"/>
<dbReference type="STRING" id="1121025.SAMN02745249_01047"/>
<dbReference type="GO" id="GO:0042586">
    <property type="term" value="F:peptide deformylase activity"/>
    <property type="evidence" value="ECO:0007669"/>
    <property type="project" value="UniProtKB-UniRule"/>
</dbReference>
<evidence type="ECO:0000313" key="8">
    <source>
        <dbReference type="Proteomes" id="UP000184128"/>
    </source>
</evidence>
<feature type="binding site" evidence="6">
    <location>
        <position position="112"/>
    </location>
    <ligand>
        <name>Fe cation</name>
        <dbReference type="ChEBI" id="CHEBI:24875"/>
    </ligand>
</feature>
<feature type="binding site" evidence="6">
    <location>
        <position position="155"/>
    </location>
    <ligand>
        <name>Fe cation</name>
        <dbReference type="ChEBI" id="CHEBI:24875"/>
    </ligand>
</feature>
<dbReference type="PIRSF" id="PIRSF004749">
    <property type="entry name" value="Pep_def"/>
    <property type="match status" value="1"/>
</dbReference>
<dbReference type="FunFam" id="3.90.45.10:FF:000002">
    <property type="entry name" value="Peptide deformylase"/>
    <property type="match status" value="1"/>
</dbReference>
<evidence type="ECO:0000256" key="1">
    <source>
        <dbReference type="ARBA" id="ARBA00010759"/>
    </source>
</evidence>
<dbReference type="PRINTS" id="PR01576">
    <property type="entry name" value="PDEFORMYLASE"/>
</dbReference>
<dbReference type="GO" id="GO:0046872">
    <property type="term" value="F:metal ion binding"/>
    <property type="evidence" value="ECO:0007669"/>
    <property type="project" value="UniProtKB-KW"/>
</dbReference>
<dbReference type="RefSeq" id="WP_073297389.1">
    <property type="nucleotide sequence ID" value="NZ_FQUF01000013.1"/>
</dbReference>
<evidence type="ECO:0000256" key="4">
    <source>
        <dbReference type="ARBA" id="ARBA00022917"/>
    </source>
</evidence>
<evidence type="ECO:0000256" key="2">
    <source>
        <dbReference type="ARBA" id="ARBA00022723"/>
    </source>
</evidence>
<comment type="cofactor">
    <cofactor evidence="6">
        <name>Fe(2+)</name>
        <dbReference type="ChEBI" id="CHEBI:29033"/>
    </cofactor>
    <text evidence="6">Binds 1 Fe(2+) ion.</text>
</comment>
<evidence type="ECO:0000313" key="7">
    <source>
        <dbReference type="EMBL" id="SHE73990.1"/>
    </source>
</evidence>
<dbReference type="HAMAP" id="MF_00163">
    <property type="entry name" value="Pep_deformylase"/>
    <property type="match status" value="1"/>
</dbReference>
<evidence type="ECO:0000256" key="3">
    <source>
        <dbReference type="ARBA" id="ARBA00022801"/>
    </source>
</evidence>
<accession>A0A1M4VYL0</accession>
<comment type="similarity">
    <text evidence="1 6">Belongs to the polypeptide deformylase family.</text>
</comment>
<evidence type="ECO:0000256" key="5">
    <source>
        <dbReference type="ARBA" id="ARBA00023004"/>
    </source>
</evidence>
<protein>
    <recommendedName>
        <fullName evidence="6">Peptide deformylase</fullName>
        <shortName evidence="6">PDF</shortName>
        <ecNumber evidence="6">3.5.1.88</ecNumber>
    </recommendedName>
    <alternativeName>
        <fullName evidence="6">Polypeptide deformylase</fullName>
    </alternativeName>
</protein>
<comment type="catalytic activity">
    <reaction evidence="6">
        <text>N-terminal N-formyl-L-methionyl-[peptide] + H2O = N-terminal L-methionyl-[peptide] + formate</text>
        <dbReference type="Rhea" id="RHEA:24420"/>
        <dbReference type="Rhea" id="RHEA-COMP:10639"/>
        <dbReference type="Rhea" id="RHEA-COMP:10640"/>
        <dbReference type="ChEBI" id="CHEBI:15377"/>
        <dbReference type="ChEBI" id="CHEBI:15740"/>
        <dbReference type="ChEBI" id="CHEBI:49298"/>
        <dbReference type="ChEBI" id="CHEBI:64731"/>
        <dbReference type="EC" id="3.5.1.88"/>
    </reaction>
</comment>
<keyword evidence="4 6" id="KW-0648">Protein biosynthesis</keyword>
<dbReference type="CDD" id="cd00487">
    <property type="entry name" value="Pep_deformylase"/>
    <property type="match status" value="1"/>
</dbReference>
<dbReference type="OrthoDB" id="9784988at2"/>